<evidence type="ECO:0000256" key="3">
    <source>
        <dbReference type="SAM" id="MobiDB-lite"/>
    </source>
</evidence>
<reference evidence="4" key="1">
    <citation type="submission" date="2022-12" db="EMBL/GenBank/DDBJ databases">
        <title>Gycomyces niveus sp.nov.,a novel actinomycete isolated from soil in Shouguan.</title>
        <authorList>
            <person name="Yang X."/>
        </authorList>
    </citation>
    <scope>NUCLEOTIDE SEQUENCE</scope>
    <source>
        <strain evidence="4">NEAU-A15</strain>
    </source>
</reference>
<gene>
    <name evidence="4" type="ORF">O1R50_17855</name>
</gene>
<evidence type="ECO:0000313" key="5">
    <source>
        <dbReference type="Proteomes" id="UP001146067"/>
    </source>
</evidence>
<dbReference type="AlphaFoldDB" id="A0A9X3SRD2"/>
<dbReference type="PANTHER" id="PTHR34136:SF1">
    <property type="entry name" value="UDP-N-ACETYL-D-MANNOSAMINURONIC ACID TRANSFERASE"/>
    <property type="match status" value="1"/>
</dbReference>
<name>A0A9X3SRD2_9ACTN</name>
<dbReference type="CDD" id="cd06533">
    <property type="entry name" value="Glyco_transf_WecG_TagA"/>
    <property type="match status" value="1"/>
</dbReference>
<proteinExistence type="predicted"/>
<dbReference type="RefSeq" id="WP_270111510.1">
    <property type="nucleotide sequence ID" value="NZ_JAPZVP010000015.1"/>
</dbReference>
<protein>
    <submittedName>
        <fullName evidence="4">WecB/TagA/CpsF family glycosyltransferase</fullName>
    </submittedName>
</protein>
<dbReference type="GO" id="GO:0016758">
    <property type="term" value="F:hexosyltransferase activity"/>
    <property type="evidence" value="ECO:0007669"/>
    <property type="project" value="TreeGrafter"/>
</dbReference>
<accession>A0A9X3SRD2</accession>
<dbReference type="EMBL" id="JAPZVP010000015">
    <property type="protein sequence ID" value="MDA1361497.1"/>
    <property type="molecule type" value="Genomic_DNA"/>
</dbReference>
<feature type="compositionally biased region" description="Basic and acidic residues" evidence="3">
    <location>
        <begin position="1"/>
        <end position="11"/>
    </location>
</feature>
<keyword evidence="5" id="KW-1185">Reference proteome</keyword>
<feature type="region of interest" description="Disordered" evidence="3">
    <location>
        <begin position="1"/>
        <end position="29"/>
    </location>
</feature>
<keyword evidence="1" id="KW-0328">Glycosyltransferase</keyword>
<evidence type="ECO:0000313" key="4">
    <source>
        <dbReference type="EMBL" id="MDA1361497.1"/>
    </source>
</evidence>
<organism evidence="4 5">
    <name type="scientific">Glycomyces luteolus</name>
    <dbReference type="NCBI Taxonomy" id="2670330"/>
    <lineage>
        <taxon>Bacteria</taxon>
        <taxon>Bacillati</taxon>
        <taxon>Actinomycetota</taxon>
        <taxon>Actinomycetes</taxon>
        <taxon>Glycomycetales</taxon>
        <taxon>Glycomycetaceae</taxon>
        <taxon>Glycomyces</taxon>
    </lineage>
</organism>
<evidence type="ECO:0000256" key="1">
    <source>
        <dbReference type="ARBA" id="ARBA00022676"/>
    </source>
</evidence>
<keyword evidence="2" id="KW-0808">Transferase</keyword>
<dbReference type="InterPro" id="IPR004629">
    <property type="entry name" value="WecG_TagA_CpsF"/>
</dbReference>
<sequence length="283" mass="30688">MERLGPSRADRGSGASSPRPQSRPAKRVSLGGIAIDPVTEAEAVARVIDAIEAGRGGQIVTPNVDIVAAARRSRELRAIIAASDLVVADGAPLVWASKVAGTPLPARVAGSDLVWSLSEAAATRGLRIALLGGTPDGAARPTERAADLLEARYPGLKVVGAWCPPMGFDRDDSQWRALVERVEAAAPDLVYVGLGFPKQEHVTVRLRAVAPDAWFLGCGASIDFIAGYRRRAPKWMQRTGTEWLFRMLSEPRRLARRYLKDDVPEAVRLLAEAYRERRRASKR</sequence>
<dbReference type="NCBIfam" id="TIGR00696">
    <property type="entry name" value="wecG_tagA_cpsF"/>
    <property type="match status" value="1"/>
</dbReference>
<comment type="caution">
    <text evidence="4">The sequence shown here is derived from an EMBL/GenBank/DDBJ whole genome shotgun (WGS) entry which is preliminary data.</text>
</comment>
<dbReference type="Pfam" id="PF03808">
    <property type="entry name" value="Glyco_tran_WecG"/>
    <property type="match status" value="1"/>
</dbReference>
<dbReference type="Proteomes" id="UP001146067">
    <property type="component" value="Unassembled WGS sequence"/>
</dbReference>
<dbReference type="PANTHER" id="PTHR34136">
    <property type="match status" value="1"/>
</dbReference>
<evidence type="ECO:0000256" key="2">
    <source>
        <dbReference type="ARBA" id="ARBA00022679"/>
    </source>
</evidence>